<dbReference type="EMBL" id="JBHSFA010000007">
    <property type="protein sequence ID" value="MFC4543220.1"/>
    <property type="molecule type" value="Genomic_DNA"/>
</dbReference>
<comment type="caution">
    <text evidence="3">The sequence shown here is derived from an EMBL/GenBank/DDBJ whole genome shotgun (WGS) entry which is preliminary data.</text>
</comment>
<dbReference type="Pfam" id="PF18545">
    <property type="entry name" value="HalOD1"/>
    <property type="match status" value="1"/>
</dbReference>
<reference evidence="3 4" key="1">
    <citation type="journal article" date="2019" name="Int. J. Syst. Evol. Microbiol.">
        <title>The Global Catalogue of Microorganisms (GCM) 10K type strain sequencing project: providing services to taxonomists for standard genome sequencing and annotation.</title>
        <authorList>
            <consortium name="The Broad Institute Genomics Platform"/>
            <consortium name="The Broad Institute Genome Sequencing Center for Infectious Disease"/>
            <person name="Wu L."/>
            <person name="Ma J."/>
        </authorList>
    </citation>
    <scope>NUCLEOTIDE SEQUENCE [LARGE SCALE GENOMIC DNA]</scope>
    <source>
        <strain evidence="3 4">WLHS5</strain>
    </source>
</reference>
<evidence type="ECO:0000313" key="3">
    <source>
        <dbReference type="EMBL" id="MFC4543220.1"/>
    </source>
</evidence>
<sequence length="98" mass="10703">MAHNNGLSRLADADDRTSMRIIEAVSTAQRVSPDELELPLYDVVDPEALDRLFDADPATDLRVSFEYADHTVQVRSGGRVSIDGVGYDPGDDPERSLG</sequence>
<dbReference type="InterPro" id="IPR040624">
    <property type="entry name" value="HalOD1"/>
</dbReference>
<dbReference type="Proteomes" id="UP001595898">
    <property type="component" value="Unassembled WGS sequence"/>
</dbReference>
<dbReference type="AlphaFoldDB" id="A0ABD5PRN8"/>
<gene>
    <name evidence="3" type="ORF">ACFO5R_14920</name>
</gene>
<feature type="domain" description="Halobacterial output" evidence="2">
    <location>
        <begin position="14"/>
        <end position="83"/>
    </location>
</feature>
<protein>
    <submittedName>
        <fullName evidence="3">HalOD1 output domain-containing protein</fullName>
    </submittedName>
</protein>
<evidence type="ECO:0000313" key="4">
    <source>
        <dbReference type="Proteomes" id="UP001595898"/>
    </source>
</evidence>
<evidence type="ECO:0000259" key="2">
    <source>
        <dbReference type="Pfam" id="PF18545"/>
    </source>
</evidence>
<proteinExistence type="predicted"/>
<keyword evidence="4" id="KW-1185">Reference proteome</keyword>
<feature type="region of interest" description="Disordered" evidence="1">
    <location>
        <begin position="79"/>
        <end position="98"/>
    </location>
</feature>
<accession>A0ABD5PRN8</accession>
<dbReference type="RefSeq" id="WP_250140101.1">
    <property type="nucleotide sequence ID" value="NZ_JALIQP010000002.1"/>
</dbReference>
<evidence type="ECO:0000256" key="1">
    <source>
        <dbReference type="SAM" id="MobiDB-lite"/>
    </source>
</evidence>
<name>A0ABD5PRN8_9EURY</name>
<organism evidence="3 4">
    <name type="scientific">Halosolutus amylolyticus</name>
    <dbReference type="NCBI Taxonomy" id="2932267"/>
    <lineage>
        <taxon>Archaea</taxon>
        <taxon>Methanobacteriati</taxon>
        <taxon>Methanobacteriota</taxon>
        <taxon>Stenosarchaea group</taxon>
        <taxon>Halobacteria</taxon>
        <taxon>Halobacteriales</taxon>
        <taxon>Natrialbaceae</taxon>
        <taxon>Halosolutus</taxon>
    </lineage>
</organism>